<comment type="similarity">
    <text evidence="3">Belongs to the acetyltransferase family. RimJ subfamily.</text>
</comment>
<proteinExistence type="inferred from homology"/>
<dbReference type="InterPro" id="IPR051531">
    <property type="entry name" value="N-acetyltransferase"/>
</dbReference>
<keyword evidence="2" id="KW-0012">Acyltransferase</keyword>
<reference evidence="5 6" key="1">
    <citation type="submission" date="2015-10" db="EMBL/GenBank/DDBJ databases">
        <title>Transcriptomic analysis of a linuron degrading triple-species bacterial consortium.</title>
        <authorList>
            <person name="Albers P."/>
        </authorList>
    </citation>
    <scope>NUCLEOTIDE SEQUENCE [LARGE SCALE GENOMIC DNA]</scope>
    <source>
        <strain evidence="5 6">WDL6</strain>
    </source>
</reference>
<keyword evidence="1 5" id="KW-0808">Transferase</keyword>
<dbReference type="GO" id="GO:0008999">
    <property type="term" value="F:protein-N-terminal-alanine acetyltransferase activity"/>
    <property type="evidence" value="ECO:0007669"/>
    <property type="project" value="TreeGrafter"/>
</dbReference>
<evidence type="ECO:0000256" key="1">
    <source>
        <dbReference type="ARBA" id="ARBA00022679"/>
    </source>
</evidence>
<dbReference type="OrthoDB" id="9801669at2"/>
<sequence length="204" mass="23356">MAFLRSSSIPDVSIALRGRGVWLRAPVMADYVAWAELRAVSRDHLTPWEPLWQRDELSRSAFRRRVRYYQREAREDMGYAFLIFSEAEDELIGGLTMSNVRRGVTQSAVLGYWMGKPFAGRGYMTEAVRAVVNFGFETLHLHRLEAATMPHNIASIRVLEHNGFRREGFARGLLRINGAWEDHVLHALLCDEVPRDVGLEAQLE</sequence>
<evidence type="ECO:0000256" key="3">
    <source>
        <dbReference type="ARBA" id="ARBA00038502"/>
    </source>
</evidence>
<dbReference type="AlphaFoldDB" id="A0A109BDD3"/>
<name>A0A109BDD3_HYPSL</name>
<keyword evidence="6" id="KW-1185">Reference proteome</keyword>
<dbReference type="InterPro" id="IPR000182">
    <property type="entry name" value="GNAT_dom"/>
</dbReference>
<accession>A0A109BDD3</accession>
<dbReference type="SUPFAM" id="SSF55729">
    <property type="entry name" value="Acyl-CoA N-acyltransferases (Nat)"/>
    <property type="match status" value="1"/>
</dbReference>
<dbReference type="Proteomes" id="UP000059074">
    <property type="component" value="Unassembled WGS sequence"/>
</dbReference>
<dbReference type="RefSeq" id="WP_068462685.1">
    <property type="nucleotide sequence ID" value="NZ_LMTR01000072.1"/>
</dbReference>
<dbReference type="PANTHER" id="PTHR43792:SF8">
    <property type="entry name" value="[RIBOSOMAL PROTEIN US5]-ALANINE N-ACETYLTRANSFERASE"/>
    <property type="match status" value="1"/>
</dbReference>
<evidence type="ECO:0000313" key="6">
    <source>
        <dbReference type="Proteomes" id="UP000059074"/>
    </source>
</evidence>
<dbReference type="Pfam" id="PF13302">
    <property type="entry name" value="Acetyltransf_3"/>
    <property type="match status" value="1"/>
</dbReference>
<dbReference type="PATRIC" id="fig|121290.4.peg.1026"/>
<dbReference type="InterPro" id="IPR016181">
    <property type="entry name" value="Acyl_CoA_acyltransferase"/>
</dbReference>
<comment type="caution">
    <text evidence="5">The sequence shown here is derived from an EMBL/GenBank/DDBJ whole genome shotgun (WGS) entry which is preliminary data.</text>
</comment>
<protein>
    <submittedName>
        <fullName evidence="5">Ribosomal-protein-S5p-alanine acetyltransferase</fullName>
    </submittedName>
</protein>
<evidence type="ECO:0000259" key="4">
    <source>
        <dbReference type="PROSITE" id="PS51186"/>
    </source>
</evidence>
<gene>
    <name evidence="5" type="ORF">APY04_2355</name>
</gene>
<dbReference type="EMBL" id="LMTR01000072">
    <property type="protein sequence ID" value="KWT66724.1"/>
    <property type="molecule type" value="Genomic_DNA"/>
</dbReference>
<dbReference type="STRING" id="121290.APY04_2355"/>
<feature type="domain" description="N-acetyltransferase" evidence="4">
    <location>
        <begin position="35"/>
        <end position="191"/>
    </location>
</feature>
<dbReference type="PROSITE" id="PS51186">
    <property type="entry name" value="GNAT"/>
    <property type="match status" value="1"/>
</dbReference>
<dbReference type="GO" id="GO:0005737">
    <property type="term" value="C:cytoplasm"/>
    <property type="evidence" value="ECO:0007669"/>
    <property type="project" value="TreeGrafter"/>
</dbReference>
<dbReference type="Gene3D" id="3.40.630.30">
    <property type="match status" value="1"/>
</dbReference>
<evidence type="ECO:0000256" key="2">
    <source>
        <dbReference type="ARBA" id="ARBA00023315"/>
    </source>
</evidence>
<evidence type="ECO:0000313" key="5">
    <source>
        <dbReference type="EMBL" id="KWT66724.1"/>
    </source>
</evidence>
<dbReference type="PANTHER" id="PTHR43792">
    <property type="entry name" value="GNAT FAMILY, PUTATIVE (AFU_ORTHOLOGUE AFUA_3G00765)-RELATED-RELATED"/>
    <property type="match status" value="1"/>
</dbReference>
<organism evidence="5 6">
    <name type="scientific">Hyphomicrobium sulfonivorans</name>
    <dbReference type="NCBI Taxonomy" id="121290"/>
    <lineage>
        <taxon>Bacteria</taxon>
        <taxon>Pseudomonadati</taxon>
        <taxon>Pseudomonadota</taxon>
        <taxon>Alphaproteobacteria</taxon>
        <taxon>Hyphomicrobiales</taxon>
        <taxon>Hyphomicrobiaceae</taxon>
        <taxon>Hyphomicrobium</taxon>
    </lineage>
</organism>